<name>A0AAN9GMK7_9CAEN</name>
<protein>
    <submittedName>
        <fullName evidence="2">Uncharacterized protein</fullName>
    </submittedName>
</protein>
<comment type="caution">
    <text evidence="2">The sequence shown here is derived from an EMBL/GenBank/DDBJ whole genome shotgun (WGS) entry which is preliminary data.</text>
</comment>
<feature type="region of interest" description="Disordered" evidence="1">
    <location>
        <begin position="431"/>
        <end position="464"/>
    </location>
</feature>
<feature type="region of interest" description="Disordered" evidence="1">
    <location>
        <begin position="254"/>
        <end position="273"/>
    </location>
</feature>
<feature type="region of interest" description="Disordered" evidence="1">
    <location>
        <begin position="1"/>
        <end position="54"/>
    </location>
</feature>
<evidence type="ECO:0000313" key="3">
    <source>
        <dbReference type="Proteomes" id="UP001374579"/>
    </source>
</evidence>
<sequence length="1087" mass="117829">MMADNGPVKSESGEEDQDDITNPTATTAARDSSGAEESIETQSSSLPANRDDGTTNIVTRTSVMQASSHSQVTTDSHLNGCLSSPAIRSTHVPDCLNKRYERNSSSLQAVVTQGNPTAAASVFHSKNEAGASCSHDRSGMHLNGLVSVFSHNPSLVTSQTNFLSGSSRVVNGGGGFSHDLSTDDNFDLAAPDIGSAMGQSHQCHKGTRPKKLRRRLRRDDRHHSAALSDSEEEGAKFQGGISVVRPNVVDCSHMGGRPRNAGQCNGEMSPPVPQRDQGGFNQPVALRRDDDLVDEGAVCDFDRNVLVDENLVYTEDSSIPSPEDGGNERSNFPNGHALHGSPLLHHHRNGGQRRYFPYRGCNSSDSEDGLYRRGAVGRRNESHAEEDNGDFIDADLPASSRQLLSSSADSASLSSVNGDLAEQAIAPYPNRPEHVSSQLENDLSGGSDKELNHNQDSPSGLQPLRDGAIVRTSYSSPSHDGGFDNFLLPRDLSSSEGVFWNSSESENEDELSEGAPADNKMCQEVPVTSSEGAGVAEALVAPSHNEHSRVGEPQFGAGGDLTMCFHFDRACCLQENQWPMPSCVPHAFLAGHSAARHCPHPHLPSDSPLEGEAGGACAPPPPVNNLSRLHPASRSGEAMANGLDDVAPSNFNDESNRQQKVFDKFPMVEEGRDGDCGSGAGPGKCDDNNVMYPCPVAPAPGIMYERAGDRVSLQDQATLGTLGPNVESFRRPDYKSPFGDAPWRANSESGVSEPVYDESYGYRLCPSADCCMAHNSLHQPTTKGGKDGKKKRIVCRPIENGMDSLPSVERIMIWSEYEAYLLQVKQIGMSACGQTAVLNLLKAFELVAEKEDVCNTIQVNMRKEKASVAEYLASRAVAGTTAEDLLSGVERLTKGEIRGRFFQLWPPRNVQLLTWLSQWMKRGAVPIATLNLQQGVKQHQQIPDAWHHQMVYGVGPRGVYLTNPLEIVSEETMMEQLCSDSVLMVRRQDVVSRFQPSASLAPLLRHLDPRWCTMNVLGQVVNVLREHNMPSVPGYRAQVTSHIRIPAVYRAGITLYVRHNTAQWKALRSAPEFPLLSSAADPSDNGQ</sequence>
<feature type="region of interest" description="Disordered" evidence="1">
    <location>
        <begin position="498"/>
        <end position="517"/>
    </location>
</feature>
<accession>A0AAN9GMK7</accession>
<organism evidence="2 3">
    <name type="scientific">Littorina saxatilis</name>
    <dbReference type="NCBI Taxonomy" id="31220"/>
    <lineage>
        <taxon>Eukaryota</taxon>
        <taxon>Metazoa</taxon>
        <taxon>Spiralia</taxon>
        <taxon>Lophotrochozoa</taxon>
        <taxon>Mollusca</taxon>
        <taxon>Gastropoda</taxon>
        <taxon>Caenogastropoda</taxon>
        <taxon>Littorinimorpha</taxon>
        <taxon>Littorinoidea</taxon>
        <taxon>Littorinidae</taxon>
        <taxon>Littorina</taxon>
    </lineage>
</organism>
<feature type="compositionally biased region" description="Basic residues" evidence="1">
    <location>
        <begin position="202"/>
        <end position="216"/>
    </location>
</feature>
<keyword evidence="3" id="KW-1185">Reference proteome</keyword>
<gene>
    <name evidence="2" type="ORF">V1264_000298</name>
</gene>
<dbReference type="AlphaFoldDB" id="A0AAN9GMK7"/>
<feature type="region of interest" description="Disordered" evidence="1">
    <location>
        <begin position="603"/>
        <end position="657"/>
    </location>
</feature>
<feature type="region of interest" description="Disordered" evidence="1">
    <location>
        <begin position="195"/>
        <end position="239"/>
    </location>
</feature>
<evidence type="ECO:0000313" key="2">
    <source>
        <dbReference type="EMBL" id="KAK7114198.1"/>
    </source>
</evidence>
<evidence type="ECO:0000256" key="1">
    <source>
        <dbReference type="SAM" id="MobiDB-lite"/>
    </source>
</evidence>
<proteinExistence type="predicted"/>
<feature type="compositionally biased region" description="Low complexity" evidence="1">
    <location>
        <begin position="608"/>
        <end position="617"/>
    </location>
</feature>
<feature type="region of interest" description="Disordered" evidence="1">
    <location>
        <begin position="314"/>
        <end position="369"/>
    </location>
</feature>
<reference evidence="2 3" key="1">
    <citation type="submission" date="2024-02" db="EMBL/GenBank/DDBJ databases">
        <title>Chromosome-scale genome assembly of the rough periwinkle Littorina saxatilis.</title>
        <authorList>
            <person name="De Jode A."/>
            <person name="Faria R."/>
            <person name="Formenti G."/>
            <person name="Sims Y."/>
            <person name="Smith T.P."/>
            <person name="Tracey A."/>
            <person name="Wood J.M.D."/>
            <person name="Zagrodzka Z.B."/>
            <person name="Johannesson K."/>
            <person name="Butlin R.K."/>
            <person name="Leder E.H."/>
        </authorList>
    </citation>
    <scope>NUCLEOTIDE SEQUENCE [LARGE SCALE GENOMIC DNA]</scope>
    <source>
        <strain evidence="2">Snail1</strain>
        <tissue evidence="2">Muscle</tissue>
    </source>
</reference>
<dbReference type="EMBL" id="JBAMIC010000001">
    <property type="protein sequence ID" value="KAK7114198.1"/>
    <property type="molecule type" value="Genomic_DNA"/>
</dbReference>
<dbReference type="Proteomes" id="UP001374579">
    <property type="component" value="Unassembled WGS sequence"/>
</dbReference>
<feature type="compositionally biased region" description="Polar residues" evidence="1">
    <location>
        <begin position="20"/>
        <end position="30"/>
    </location>
</feature>